<dbReference type="AlphaFoldDB" id="M8A1I0"/>
<sequence length="193" mass="20522">MFAKRFLQKKLHQGGGGEKGEGGGGGGGVAGDVAQLDAQIALHYSVPYAASVMAFDPVQRLLAVGTLSPQPPLLLTLLALDGRIKIFGGDNIEGILISPKSMPYKYLQRLLIGHHQAQVHGAPVSRAQRGGPVLICIAQMLESTRAEKQRRAGIDAQGSEVLIHREQVQQGLARQGPTCNQEQQLGSPTPTIH</sequence>
<dbReference type="GO" id="GO:0006887">
    <property type="term" value="P:exocytosis"/>
    <property type="evidence" value="ECO:0007669"/>
    <property type="project" value="TreeGrafter"/>
</dbReference>
<reference evidence="1" key="1">
    <citation type="journal article" date="2013" name="Nature">
        <title>Draft genome of the wheat A-genome progenitor Triticum urartu.</title>
        <authorList>
            <person name="Ling H.Q."/>
            <person name="Zhao S."/>
            <person name="Liu D."/>
            <person name="Wang J."/>
            <person name="Sun H."/>
            <person name="Zhang C."/>
            <person name="Fan H."/>
            <person name="Li D."/>
            <person name="Dong L."/>
            <person name="Tao Y."/>
            <person name="Gao C."/>
            <person name="Wu H."/>
            <person name="Li Y."/>
            <person name="Cui Y."/>
            <person name="Guo X."/>
            <person name="Zheng S."/>
            <person name="Wang B."/>
            <person name="Yu K."/>
            <person name="Liang Q."/>
            <person name="Yang W."/>
            <person name="Lou X."/>
            <person name="Chen J."/>
            <person name="Feng M."/>
            <person name="Jian J."/>
            <person name="Zhang X."/>
            <person name="Luo G."/>
            <person name="Jiang Y."/>
            <person name="Liu J."/>
            <person name="Wang Z."/>
            <person name="Sha Y."/>
            <person name="Zhang B."/>
            <person name="Wu H."/>
            <person name="Tang D."/>
            <person name="Shen Q."/>
            <person name="Xue P."/>
            <person name="Zou S."/>
            <person name="Wang X."/>
            <person name="Liu X."/>
            <person name="Wang F."/>
            <person name="Yang Y."/>
            <person name="An X."/>
            <person name="Dong Z."/>
            <person name="Zhang K."/>
            <person name="Zhang X."/>
            <person name="Luo M.C."/>
            <person name="Dvorak J."/>
            <person name="Tong Y."/>
            <person name="Wang J."/>
            <person name="Yang H."/>
            <person name="Li Z."/>
            <person name="Wang D."/>
            <person name="Zhang A."/>
            <person name="Wang J."/>
        </authorList>
    </citation>
    <scope>NUCLEOTIDE SEQUENCE</scope>
</reference>
<dbReference type="GO" id="GO:0006893">
    <property type="term" value="P:Golgi to plasma membrane transport"/>
    <property type="evidence" value="ECO:0007669"/>
    <property type="project" value="TreeGrafter"/>
</dbReference>
<dbReference type="GO" id="GO:0005096">
    <property type="term" value="F:GTPase activator activity"/>
    <property type="evidence" value="ECO:0007669"/>
    <property type="project" value="TreeGrafter"/>
</dbReference>
<dbReference type="GO" id="GO:0045159">
    <property type="term" value="F:myosin II binding"/>
    <property type="evidence" value="ECO:0007669"/>
    <property type="project" value="TreeGrafter"/>
</dbReference>
<name>M8A1I0_TRIUA</name>
<accession>M8A1I0</accession>
<dbReference type="eggNOG" id="KOG1983">
    <property type="taxonomic scope" value="Eukaryota"/>
</dbReference>
<dbReference type="GO" id="GO:0005886">
    <property type="term" value="C:plasma membrane"/>
    <property type="evidence" value="ECO:0007669"/>
    <property type="project" value="TreeGrafter"/>
</dbReference>
<dbReference type="PANTHER" id="PTHR10241:SF25">
    <property type="entry name" value="TOMOSYN, ISOFORM C"/>
    <property type="match status" value="1"/>
</dbReference>
<protein>
    <submittedName>
        <fullName evidence="1">Uncharacterized protein</fullName>
    </submittedName>
</protein>
<proteinExistence type="predicted"/>
<dbReference type="STRING" id="4572.M8A1I0"/>
<dbReference type="EMBL" id="KD039124">
    <property type="protein sequence ID" value="EMS65831.1"/>
    <property type="molecule type" value="Genomic_DNA"/>
</dbReference>
<dbReference type="PANTHER" id="PTHR10241">
    <property type="entry name" value="LETHAL 2 GIANT LARVAE PROTEIN"/>
    <property type="match status" value="1"/>
</dbReference>
<evidence type="ECO:0000313" key="1">
    <source>
        <dbReference type="EMBL" id="EMS65831.1"/>
    </source>
</evidence>
<dbReference type="GO" id="GO:0005737">
    <property type="term" value="C:cytoplasm"/>
    <property type="evidence" value="ECO:0007669"/>
    <property type="project" value="TreeGrafter"/>
</dbReference>
<gene>
    <name evidence="1" type="ORF">TRIUR3_32020</name>
</gene>
<organism evidence="1">
    <name type="scientific">Triticum urartu</name>
    <name type="common">Red wild einkorn</name>
    <name type="synonym">Crithodium urartu</name>
    <dbReference type="NCBI Taxonomy" id="4572"/>
    <lineage>
        <taxon>Eukaryota</taxon>
        <taxon>Viridiplantae</taxon>
        <taxon>Streptophyta</taxon>
        <taxon>Embryophyta</taxon>
        <taxon>Tracheophyta</taxon>
        <taxon>Spermatophyta</taxon>
        <taxon>Magnoliopsida</taxon>
        <taxon>Liliopsida</taxon>
        <taxon>Poales</taxon>
        <taxon>Poaceae</taxon>
        <taxon>BOP clade</taxon>
        <taxon>Pooideae</taxon>
        <taxon>Triticodae</taxon>
        <taxon>Triticeae</taxon>
        <taxon>Triticinae</taxon>
        <taxon>Triticum</taxon>
    </lineage>
</organism>
<dbReference type="GO" id="GO:0019905">
    <property type="term" value="F:syntaxin binding"/>
    <property type="evidence" value="ECO:0007669"/>
    <property type="project" value="TreeGrafter"/>
</dbReference>